<feature type="region of interest" description="Disordered" evidence="1">
    <location>
        <begin position="49"/>
        <end position="158"/>
    </location>
</feature>
<gene>
    <name evidence="2" type="ORF">GOODEAATRI_025595</name>
</gene>
<feature type="compositionally biased region" description="Polar residues" evidence="1">
    <location>
        <begin position="49"/>
        <end position="59"/>
    </location>
</feature>
<accession>A0ABV0NN59</accession>
<feature type="compositionally biased region" description="Basic and acidic residues" evidence="1">
    <location>
        <begin position="14"/>
        <end position="25"/>
    </location>
</feature>
<evidence type="ECO:0000313" key="3">
    <source>
        <dbReference type="Proteomes" id="UP001476798"/>
    </source>
</evidence>
<feature type="compositionally biased region" description="Low complexity" evidence="1">
    <location>
        <begin position="75"/>
        <end position="89"/>
    </location>
</feature>
<feature type="compositionally biased region" description="Polar residues" evidence="1">
    <location>
        <begin position="145"/>
        <end position="158"/>
    </location>
</feature>
<reference evidence="2 3" key="1">
    <citation type="submission" date="2021-06" db="EMBL/GenBank/DDBJ databases">
        <authorList>
            <person name="Palmer J.M."/>
        </authorList>
    </citation>
    <scope>NUCLEOTIDE SEQUENCE [LARGE SCALE GENOMIC DNA]</scope>
    <source>
        <strain evidence="2 3">GA_2019</strain>
        <tissue evidence="2">Muscle</tissue>
    </source>
</reference>
<evidence type="ECO:0000256" key="1">
    <source>
        <dbReference type="SAM" id="MobiDB-lite"/>
    </source>
</evidence>
<proteinExistence type="predicted"/>
<dbReference type="Proteomes" id="UP001476798">
    <property type="component" value="Unassembled WGS sequence"/>
</dbReference>
<comment type="caution">
    <text evidence="2">The sequence shown here is derived from an EMBL/GenBank/DDBJ whole genome shotgun (WGS) entry which is preliminary data.</text>
</comment>
<sequence>MEKKLSGSAKRKLKKEEDNRNAENLKYIPKIEIKNVFTPECFVKSASVNENNSASQDFSSPPALAYIYSPENEEPAASSNSDPDSAASATIEGSGDSGSPVLPPPEPLVESRSSPGSQRLYSLGIQHCGGPLRSGSGKRRFTEGLQLSRTGLPNILHQ</sequence>
<evidence type="ECO:0000313" key="2">
    <source>
        <dbReference type="EMBL" id="MEQ2172853.1"/>
    </source>
</evidence>
<keyword evidence="3" id="KW-1185">Reference proteome</keyword>
<feature type="region of interest" description="Disordered" evidence="1">
    <location>
        <begin position="1"/>
        <end position="25"/>
    </location>
</feature>
<dbReference type="EMBL" id="JAHRIO010043010">
    <property type="protein sequence ID" value="MEQ2172853.1"/>
    <property type="molecule type" value="Genomic_DNA"/>
</dbReference>
<organism evidence="2 3">
    <name type="scientific">Goodea atripinnis</name>
    <dbReference type="NCBI Taxonomy" id="208336"/>
    <lineage>
        <taxon>Eukaryota</taxon>
        <taxon>Metazoa</taxon>
        <taxon>Chordata</taxon>
        <taxon>Craniata</taxon>
        <taxon>Vertebrata</taxon>
        <taxon>Euteleostomi</taxon>
        <taxon>Actinopterygii</taxon>
        <taxon>Neopterygii</taxon>
        <taxon>Teleostei</taxon>
        <taxon>Neoteleostei</taxon>
        <taxon>Acanthomorphata</taxon>
        <taxon>Ovalentaria</taxon>
        <taxon>Atherinomorphae</taxon>
        <taxon>Cyprinodontiformes</taxon>
        <taxon>Goodeidae</taxon>
        <taxon>Goodea</taxon>
    </lineage>
</organism>
<protein>
    <submittedName>
        <fullName evidence="2">Uncharacterized protein</fullName>
    </submittedName>
</protein>
<name>A0ABV0NN59_9TELE</name>